<organism evidence="2 3">
    <name type="scientific">Polycladospora coralii</name>
    <dbReference type="NCBI Taxonomy" id="2771432"/>
    <lineage>
        <taxon>Bacteria</taxon>
        <taxon>Bacillati</taxon>
        <taxon>Bacillota</taxon>
        <taxon>Bacilli</taxon>
        <taxon>Bacillales</taxon>
        <taxon>Thermoactinomycetaceae</taxon>
        <taxon>Polycladospora</taxon>
    </lineage>
</organism>
<dbReference type="InterPro" id="IPR011033">
    <property type="entry name" value="PRC_barrel-like_sf"/>
</dbReference>
<gene>
    <name evidence="2" type="ORF">IC620_01685</name>
</gene>
<keyword evidence="3" id="KW-1185">Reference proteome</keyword>
<dbReference type="SUPFAM" id="SSF50346">
    <property type="entry name" value="PRC-barrel domain"/>
    <property type="match status" value="1"/>
</dbReference>
<dbReference type="InterPro" id="IPR027275">
    <property type="entry name" value="PRC-brl_dom"/>
</dbReference>
<evidence type="ECO:0000259" key="1">
    <source>
        <dbReference type="Pfam" id="PF05239"/>
    </source>
</evidence>
<sequence length="165" mass="18576">MRNSQEVIGLSVIHLKSGKKMGTVTDLLFNEQQKFQGILLETDGFFHKRKFAPADHIQIGQDAVMIQHGDAIQPLRSEIESYTGILSGKKKLRGQAFMLSDGREIGLIENVYFMEELGTLIGYEVSEGLIHDFRYGRKLVQATEPLLWGDDVCIASADHVRIKDK</sequence>
<accession>A0A926RTE6</accession>
<reference evidence="2" key="1">
    <citation type="submission" date="2020-09" db="EMBL/GenBank/DDBJ databases">
        <title>A novel bacterium of genus Hazenella, isolated from South China Sea.</title>
        <authorList>
            <person name="Huang H."/>
            <person name="Mo K."/>
            <person name="Hu Y."/>
        </authorList>
    </citation>
    <scope>NUCLEOTIDE SEQUENCE</scope>
    <source>
        <strain evidence="2">IB182357</strain>
    </source>
</reference>
<name>A0A926RTE6_9BACL</name>
<feature type="domain" description="PRC-barrel" evidence="1">
    <location>
        <begin position="5"/>
        <end position="67"/>
    </location>
</feature>
<proteinExistence type="predicted"/>
<dbReference type="EMBL" id="JACXAH010000002">
    <property type="protein sequence ID" value="MBD1371069.1"/>
    <property type="molecule type" value="Genomic_DNA"/>
</dbReference>
<dbReference type="Pfam" id="PF05239">
    <property type="entry name" value="PRC"/>
    <property type="match status" value="1"/>
</dbReference>
<dbReference type="Proteomes" id="UP000661691">
    <property type="component" value="Unassembled WGS sequence"/>
</dbReference>
<comment type="caution">
    <text evidence="2">The sequence shown here is derived from an EMBL/GenBank/DDBJ whole genome shotgun (WGS) entry which is preliminary data.</text>
</comment>
<dbReference type="AlphaFoldDB" id="A0A926RTE6"/>
<evidence type="ECO:0000313" key="3">
    <source>
        <dbReference type="Proteomes" id="UP000661691"/>
    </source>
</evidence>
<protein>
    <submittedName>
        <fullName evidence="2">PRC-barrel domain-containing protein</fullName>
    </submittedName>
</protein>
<dbReference type="Gene3D" id="2.30.30.240">
    <property type="entry name" value="PRC-barrel domain"/>
    <property type="match status" value="1"/>
</dbReference>
<dbReference type="RefSeq" id="WP_191139040.1">
    <property type="nucleotide sequence ID" value="NZ_JACXAG020000002.1"/>
</dbReference>
<evidence type="ECO:0000313" key="2">
    <source>
        <dbReference type="EMBL" id="MBD1371069.1"/>
    </source>
</evidence>